<dbReference type="AlphaFoldDB" id="A0A5Q4ZLT9"/>
<dbReference type="EMBL" id="LR699554">
    <property type="protein sequence ID" value="VVD31358.1"/>
    <property type="molecule type" value="Genomic_DNA"/>
</dbReference>
<dbReference type="KEGG" id="pdio:PDMSB3_0055.1"/>
<organism evidence="1 2">
    <name type="scientific">Paraburkholderia dioscoreae</name>
    <dbReference type="NCBI Taxonomy" id="2604047"/>
    <lineage>
        <taxon>Bacteria</taxon>
        <taxon>Pseudomonadati</taxon>
        <taxon>Pseudomonadota</taxon>
        <taxon>Betaproteobacteria</taxon>
        <taxon>Burkholderiales</taxon>
        <taxon>Burkholderiaceae</taxon>
        <taxon>Paraburkholderia</taxon>
    </lineage>
</organism>
<evidence type="ECO:0000313" key="1">
    <source>
        <dbReference type="EMBL" id="VVD31358.1"/>
    </source>
</evidence>
<sequence>MGAAPLRLPFDPSMNTEGAVQCFRLKKLKDNKGKCNSKPSSPTRRFHLSPRACIRCSPR</sequence>
<reference evidence="1 2" key="1">
    <citation type="submission" date="2019-08" db="EMBL/GenBank/DDBJ databases">
        <authorList>
            <person name="Herpell B J."/>
        </authorList>
    </citation>
    <scope>NUCLEOTIDE SEQUENCE [LARGE SCALE GENOMIC DNA]</scope>
    <source>
        <strain evidence="2">Msb3</strain>
    </source>
</reference>
<proteinExistence type="predicted"/>
<accession>A0A5Q4ZLT9</accession>
<evidence type="ECO:0000313" key="2">
    <source>
        <dbReference type="Proteomes" id="UP000325811"/>
    </source>
</evidence>
<keyword evidence="2" id="KW-1185">Reference proteome</keyword>
<gene>
    <name evidence="1" type="ORF">PDMSB3_0055</name>
</gene>
<protein>
    <submittedName>
        <fullName evidence="1">Uncharacterized protein</fullName>
    </submittedName>
</protein>
<dbReference type="Proteomes" id="UP000325811">
    <property type="component" value="Chromosome II"/>
</dbReference>
<name>A0A5Q4ZLT9_9BURK</name>